<keyword evidence="4" id="KW-0862">Zinc</keyword>
<evidence type="ECO:0000256" key="3">
    <source>
        <dbReference type="ARBA" id="ARBA00022741"/>
    </source>
</evidence>
<protein>
    <submittedName>
        <fullName evidence="10">tRNA glutamyl-Q(34) synthetase GluQRS</fullName>
        <ecNumber evidence="10">6.1.1.-</ecNumber>
    </submittedName>
</protein>
<dbReference type="GO" id="GO:0006424">
    <property type="term" value="P:glutamyl-tRNA aminoacylation"/>
    <property type="evidence" value="ECO:0007669"/>
    <property type="project" value="TreeGrafter"/>
</dbReference>
<dbReference type="PRINTS" id="PR00987">
    <property type="entry name" value="TRNASYNTHGLU"/>
</dbReference>
<dbReference type="Proteomes" id="UP000546464">
    <property type="component" value="Unassembled WGS sequence"/>
</dbReference>
<evidence type="ECO:0000256" key="5">
    <source>
        <dbReference type="ARBA" id="ARBA00022840"/>
    </source>
</evidence>
<keyword evidence="3 7" id="KW-0547">Nucleotide-binding</keyword>
<evidence type="ECO:0000313" key="11">
    <source>
        <dbReference type="Proteomes" id="UP000546464"/>
    </source>
</evidence>
<keyword evidence="2" id="KW-0479">Metal-binding</keyword>
<evidence type="ECO:0000256" key="2">
    <source>
        <dbReference type="ARBA" id="ARBA00022723"/>
    </source>
</evidence>
<dbReference type="InterPro" id="IPR049940">
    <property type="entry name" value="GluQ/Sye"/>
</dbReference>
<dbReference type="InterPro" id="IPR000924">
    <property type="entry name" value="Glu/Gln-tRNA-synth"/>
</dbReference>
<feature type="domain" description="Glutamyl/glutaminyl-tRNA synthetase class Ib catalytic" evidence="9">
    <location>
        <begin position="11"/>
        <end position="283"/>
    </location>
</feature>
<keyword evidence="1 7" id="KW-0436">Ligase</keyword>
<dbReference type="EMBL" id="JACHVB010000060">
    <property type="protein sequence ID" value="MBC2596035.1"/>
    <property type="molecule type" value="Genomic_DNA"/>
</dbReference>
<dbReference type="NCBIfam" id="NF004315">
    <property type="entry name" value="PRK05710.1-4"/>
    <property type="match status" value="1"/>
</dbReference>
<evidence type="ECO:0000256" key="6">
    <source>
        <dbReference type="ARBA" id="ARBA00023146"/>
    </source>
</evidence>
<proteinExistence type="inferred from homology"/>
<dbReference type="GO" id="GO:0005829">
    <property type="term" value="C:cytosol"/>
    <property type="evidence" value="ECO:0007669"/>
    <property type="project" value="TreeGrafter"/>
</dbReference>
<dbReference type="InterPro" id="IPR020058">
    <property type="entry name" value="Glu/Gln-tRNA-synth_Ib_cat-dom"/>
</dbReference>
<comment type="caution">
    <text evidence="10">The sequence shown here is derived from an EMBL/GenBank/DDBJ whole genome shotgun (WGS) entry which is preliminary data.</text>
</comment>
<dbReference type="Pfam" id="PF00749">
    <property type="entry name" value="tRNA-synt_1c"/>
    <property type="match status" value="1"/>
</dbReference>
<keyword evidence="5 7" id="KW-0067">ATP-binding</keyword>
<dbReference type="InterPro" id="IPR014729">
    <property type="entry name" value="Rossmann-like_a/b/a_fold"/>
</dbReference>
<dbReference type="PANTHER" id="PTHR43311">
    <property type="entry name" value="GLUTAMATE--TRNA LIGASE"/>
    <property type="match status" value="1"/>
</dbReference>
<name>A0A842HH29_9BACT</name>
<dbReference type="AlphaFoldDB" id="A0A842HH29"/>
<evidence type="ECO:0000256" key="4">
    <source>
        <dbReference type="ARBA" id="ARBA00022833"/>
    </source>
</evidence>
<evidence type="ECO:0000256" key="8">
    <source>
        <dbReference type="SAM" id="MobiDB-lite"/>
    </source>
</evidence>
<evidence type="ECO:0000256" key="7">
    <source>
        <dbReference type="RuleBase" id="RU363037"/>
    </source>
</evidence>
<dbReference type="SUPFAM" id="SSF52374">
    <property type="entry name" value="Nucleotidylyl transferase"/>
    <property type="match status" value="1"/>
</dbReference>
<dbReference type="GO" id="GO:0004818">
    <property type="term" value="F:glutamate-tRNA ligase activity"/>
    <property type="evidence" value="ECO:0007669"/>
    <property type="project" value="TreeGrafter"/>
</dbReference>
<sequence>MLDKNSGSAYRGRLAPTPTGWLHLGHAATFLRAQERCRAAGGTLILRNEDLDPQRCRPQYAHDALEDLRWLGLDWAEGPDVGGPHAPYNQSERLPHYLAAWEKLRDAGAIYPCERSRRELRERVAAPHEEDEEAEPIYPPQWRPAPGTGRDARSPEGVNWRFRVPDGEVIGFRDKLAGEQSFVAGEDFGDFLIWRRDGVPAYELAVVVDDLAMRITEVVRGADLLKSTARQLLIYRALGATAQVPAFAHCPLVRDTHGKRLAKRSDALSLRTLRARGTPPEEVRHLAAQMS</sequence>
<reference evidence="10 11" key="1">
    <citation type="submission" date="2020-07" db="EMBL/GenBank/DDBJ databases">
        <authorList>
            <person name="Feng X."/>
        </authorList>
    </citation>
    <scope>NUCLEOTIDE SEQUENCE [LARGE SCALE GENOMIC DNA]</scope>
    <source>
        <strain evidence="10 11">JCM31066</strain>
    </source>
</reference>
<evidence type="ECO:0000313" key="10">
    <source>
        <dbReference type="EMBL" id="MBC2596035.1"/>
    </source>
</evidence>
<keyword evidence="6 7" id="KW-0030">Aminoacyl-tRNA synthetase</keyword>
<evidence type="ECO:0000256" key="1">
    <source>
        <dbReference type="ARBA" id="ARBA00022598"/>
    </source>
</evidence>
<dbReference type="GO" id="GO:0005524">
    <property type="term" value="F:ATP binding"/>
    <property type="evidence" value="ECO:0007669"/>
    <property type="project" value="UniProtKB-KW"/>
</dbReference>
<keyword evidence="11" id="KW-1185">Reference proteome</keyword>
<organism evidence="10 11">
    <name type="scientific">Ruficoccus amylovorans</name>
    <dbReference type="NCBI Taxonomy" id="1804625"/>
    <lineage>
        <taxon>Bacteria</taxon>
        <taxon>Pseudomonadati</taxon>
        <taxon>Verrucomicrobiota</taxon>
        <taxon>Opitutia</taxon>
        <taxon>Puniceicoccales</taxon>
        <taxon>Cerasicoccaceae</taxon>
        <taxon>Ruficoccus</taxon>
    </lineage>
</organism>
<dbReference type="Gene3D" id="3.40.50.620">
    <property type="entry name" value="HUPs"/>
    <property type="match status" value="1"/>
</dbReference>
<accession>A0A842HH29</accession>
<feature type="region of interest" description="Disordered" evidence="8">
    <location>
        <begin position="123"/>
        <end position="157"/>
    </location>
</feature>
<dbReference type="PANTHER" id="PTHR43311:SF1">
    <property type="entry name" value="GLUTAMYL-Q TRNA(ASP) SYNTHETASE"/>
    <property type="match status" value="1"/>
</dbReference>
<gene>
    <name evidence="10" type="primary">gluQRS</name>
    <name evidence="10" type="ORF">H5P28_17345</name>
</gene>
<dbReference type="EC" id="6.1.1.-" evidence="10"/>
<evidence type="ECO:0000259" key="9">
    <source>
        <dbReference type="Pfam" id="PF00749"/>
    </source>
</evidence>
<comment type="similarity">
    <text evidence="7">Belongs to the class-I aminoacyl-tRNA synthetase family.</text>
</comment>
<dbReference type="RefSeq" id="WP_185676952.1">
    <property type="nucleotide sequence ID" value="NZ_JACHVB010000060.1"/>
</dbReference>
<keyword evidence="7" id="KW-0648">Protein biosynthesis</keyword>